<keyword evidence="3" id="KW-0808">Transferase</keyword>
<evidence type="ECO:0000256" key="3">
    <source>
        <dbReference type="ARBA" id="ARBA00022679"/>
    </source>
</evidence>
<dbReference type="SUPFAM" id="SSF52540">
    <property type="entry name" value="P-loop containing nucleoside triphosphate hydrolases"/>
    <property type="match status" value="1"/>
</dbReference>
<evidence type="ECO:0000313" key="7">
    <source>
        <dbReference type="EMBL" id="QPI70149.1"/>
    </source>
</evidence>
<dbReference type="InterPro" id="IPR001889">
    <property type="entry name" value="Herpes_TK"/>
</dbReference>
<evidence type="ECO:0000256" key="5">
    <source>
        <dbReference type="ARBA" id="ARBA00022777"/>
    </source>
</evidence>
<protein>
    <submittedName>
        <fullName evidence="7">Thymidine kinase</fullName>
    </submittedName>
</protein>
<name>A0A7S9VMY8_9ALPH</name>
<evidence type="ECO:0000313" key="8">
    <source>
        <dbReference type="Proteomes" id="UP001143705"/>
    </source>
</evidence>
<keyword evidence="6" id="KW-0067">ATP-binding</keyword>
<evidence type="ECO:0000256" key="6">
    <source>
        <dbReference type="ARBA" id="ARBA00022840"/>
    </source>
</evidence>
<keyword evidence="1" id="KW-0244">Early protein</keyword>
<keyword evidence="5 7" id="KW-0418">Kinase</keyword>
<evidence type="ECO:0000256" key="4">
    <source>
        <dbReference type="ARBA" id="ARBA00022741"/>
    </source>
</evidence>
<accession>A0A7S9VMY8</accession>
<dbReference type="GO" id="GO:0071897">
    <property type="term" value="P:DNA biosynthetic process"/>
    <property type="evidence" value="ECO:0007669"/>
    <property type="project" value="UniProtKB-KW"/>
</dbReference>
<dbReference type="Proteomes" id="UP001143705">
    <property type="component" value="Segment"/>
</dbReference>
<dbReference type="EMBL" id="MT012704">
    <property type="protein sequence ID" value="QPI70149.1"/>
    <property type="molecule type" value="Genomic_DNA"/>
</dbReference>
<dbReference type="Gene3D" id="3.40.50.300">
    <property type="entry name" value="P-loop containing nucleotide triphosphate hydrolases"/>
    <property type="match status" value="1"/>
</dbReference>
<dbReference type="GO" id="GO:0006230">
    <property type="term" value="P:TMP biosynthetic process"/>
    <property type="evidence" value="ECO:0007669"/>
    <property type="project" value="InterPro"/>
</dbReference>
<evidence type="ECO:0000256" key="2">
    <source>
        <dbReference type="ARBA" id="ARBA00022634"/>
    </source>
</evidence>
<keyword evidence="4" id="KW-0547">Nucleotide-binding</keyword>
<dbReference type="Pfam" id="PF00693">
    <property type="entry name" value="Herpes_TK"/>
    <property type="match status" value="1"/>
</dbReference>
<organism evidence="7 8">
    <name type="scientific">Equid herpesvirus 6</name>
    <dbReference type="NCBI Taxonomy" id="173566"/>
    <lineage>
        <taxon>Viruses</taxon>
        <taxon>Duplodnaviria</taxon>
        <taxon>Heunggongvirae</taxon>
        <taxon>Peploviricota</taxon>
        <taxon>Herviviricetes</taxon>
        <taxon>Herpesvirales</taxon>
        <taxon>Orthoherpesviridae</taxon>
        <taxon>Alphaherpesvirinae</taxon>
        <taxon>Varicellovirus</taxon>
    </lineage>
</organism>
<reference evidence="7" key="1">
    <citation type="journal article" date="2020" name="Emerg. Infect. Dis.">
        <title>Identification of a Novel alpha-herpesvirus Associated with Ulcerative Stomatitis in Donkeys.</title>
        <authorList>
            <person name="Martella V."/>
            <person name="Lanave G."/>
            <person name="Camero M."/>
            <person name="Larocca V."/>
            <person name="Lorusso E."/>
            <person name="Catella C."/>
            <person name="Capozza P."/>
            <person name="Tempesta M."/>
            <person name="Buonavoglia C."/>
        </authorList>
    </citation>
    <scope>NUCLEOTIDE SEQUENCE</scope>
    <source>
        <strain evidence="7">AsHV/Bari/2011/740</strain>
    </source>
</reference>
<dbReference type="InterPro" id="IPR027417">
    <property type="entry name" value="P-loop_NTPase"/>
</dbReference>
<proteinExistence type="inferred from homology"/>
<evidence type="ECO:0000256" key="1">
    <source>
        <dbReference type="ARBA" id="ARBA00022518"/>
    </source>
</evidence>
<dbReference type="GO" id="GO:0005524">
    <property type="term" value="F:ATP binding"/>
    <property type="evidence" value="ECO:0007669"/>
    <property type="project" value="UniProtKB-KW"/>
</dbReference>
<keyword evidence="2" id="KW-0237">DNA synthesis</keyword>
<dbReference type="HAMAP" id="MF_04029">
    <property type="entry name" value="HSV_KITH"/>
    <property type="match status" value="1"/>
</dbReference>
<dbReference type="GO" id="GO:0004797">
    <property type="term" value="F:thymidine kinase activity"/>
    <property type="evidence" value="ECO:0007669"/>
    <property type="project" value="InterPro"/>
</dbReference>
<keyword evidence="8" id="KW-1185">Reference proteome</keyword>
<sequence length="350" mass="37573">MAARGAADARAERAAADRRVTLVRVYLDGVYGVGKSTTARVMASTGGRGSPTLYFPEPMAYWRTLFETDVIGGIYETQDRKLSGGLAEADASLITAHYQSRFATPYLLLHDHTSGLFGGEEMPRGAGAADLVLIFDRHPVAATVCFPAARYLLGDMPMSALLAMVATLPPEPPGANLVVATLDADEHVRRLRGRARIGEQIDVQLIAALRNVYAMLVNTSRFLQSGRVWRDGWGQLPPFGAGARRRAAQPSACSEREYPELGDTLFGLFKAPELMDERGVLLEVHAWALDALMGRLRHLRVFSADLGGTPRQCAAAVDALMPLMSSTVTGGAAAAALERAARSFSAEMGV</sequence>